<dbReference type="EMBL" id="VLTN01000114">
    <property type="protein sequence ID" value="KAA0145905.1"/>
    <property type="molecule type" value="Genomic_DNA"/>
</dbReference>
<dbReference type="Proteomes" id="UP000323011">
    <property type="component" value="Unassembled WGS sequence"/>
</dbReference>
<dbReference type="InterPro" id="IPR036770">
    <property type="entry name" value="Ankyrin_rpt-contain_sf"/>
</dbReference>
<dbReference type="PANTHER" id="PTHR24171">
    <property type="entry name" value="ANKYRIN REPEAT DOMAIN-CONTAINING PROTEIN 39-RELATED"/>
    <property type="match status" value="1"/>
</dbReference>
<organism evidence="5 6">
    <name type="scientific">Cafeteria roenbergensis</name>
    <name type="common">Marine flagellate</name>
    <dbReference type="NCBI Taxonomy" id="33653"/>
    <lineage>
        <taxon>Eukaryota</taxon>
        <taxon>Sar</taxon>
        <taxon>Stramenopiles</taxon>
        <taxon>Bigyra</taxon>
        <taxon>Opalozoa</taxon>
        <taxon>Bicosoecida</taxon>
        <taxon>Cafeteriaceae</taxon>
        <taxon>Cafeteria</taxon>
    </lineage>
</organism>
<dbReference type="PROSITE" id="PS50297">
    <property type="entry name" value="ANK_REP_REGION"/>
    <property type="match status" value="3"/>
</dbReference>
<dbReference type="SMART" id="SM00248">
    <property type="entry name" value="ANK"/>
    <property type="match status" value="3"/>
</dbReference>
<keyword evidence="6" id="KW-1185">Reference proteome</keyword>
<protein>
    <submittedName>
        <fullName evidence="5">Uncharacterized protein</fullName>
    </submittedName>
</protein>
<evidence type="ECO:0000256" key="1">
    <source>
        <dbReference type="ARBA" id="ARBA00022737"/>
    </source>
</evidence>
<dbReference type="AlphaFoldDB" id="A0A5A8BZJ6"/>
<sequence>MAKRLIISPLSEATGMVEAAAGTAVPTLEAKDNVRRRNGAFSGCGIWPRATVKLLVDRGADLEAKDCYSEVVLIRAAACGPRGHGEAAAGPGAQTWRPRTARFGATSLDRAALRGHKETVELLLDRGADPEAKDHVSAVSLPAAQTGPQGRHRPARDRVGDDAVRATTKTAVIKAAIAGHKDTMELLLDRGADLDAKDHSGNTALLVAADRGHKDTVELLLDRGADLEAKNSAGKNALALCASLGPCAEVLRSAERLQRWHRRRVLALWAQ</sequence>
<accession>A0A5A8BZJ6</accession>
<dbReference type="PANTHER" id="PTHR24171:SF10">
    <property type="entry name" value="ANKYRIN REPEAT DOMAIN-CONTAINING PROTEIN 29-LIKE"/>
    <property type="match status" value="1"/>
</dbReference>
<dbReference type="Gene3D" id="1.25.40.20">
    <property type="entry name" value="Ankyrin repeat-containing domain"/>
    <property type="match status" value="2"/>
</dbReference>
<name>A0A5A8BZJ6_CAFRO</name>
<dbReference type="SUPFAM" id="SSF48403">
    <property type="entry name" value="Ankyrin repeat"/>
    <property type="match status" value="1"/>
</dbReference>
<proteinExistence type="predicted"/>
<keyword evidence="1" id="KW-0677">Repeat</keyword>
<dbReference type="Pfam" id="PF12796">
    <property type="entry name" value="Ank_2"/>
    <property type="match status" value="1"/>
</dbReference>
<evidence type="ECO:0000313" key="6">
    <source>
        <dbReference type="Proteomes" id="UP000323011"/>
    </source>
</evidence>
<feature type="region of interest" description="Disordered" evidence="4">
    <location>
        <begin position="140"/>
        <end position="160"/>
    </location>
</feature>
<gene>
    <name evidence="5" type="ORF">FNF29_08348</name>
</gene>
<feature type="repeat" description="ANK" evidence="3">
    <location>
        <begin position="103"/>
        <end position="135"/>
    </location>
</feature>
<evidence type="ECO:0000256" key="4">
    <source>
        <dbReference type="SAM" id="MobiDB-lite"/>
    </source>
</evidence>
<dbReference type="InterPro" id="IPR002110">
    <property type="entry name" value="Ankyrin_rpt"/>
</dbReference>
<evidence type="ECO:0000256" key="3">
    <source>
        <dbReference type="PROSITE-ProRule" id="PRU00023"/>
    </source>
</evidence>
<dbReference type="PROSITE" id="PS50088">
    <property type="entry name" value="ANK_REPEAT"/>
    <property type="match status" value="3"/>
</dbReference>
<dbReference type="Pfam" id="PF00023">
    <property type="entry name" value="Ank"/>
    <property type="match status" value="1"/>
</dbReference>
<keyword evidence="2 3" id="KW-0040">ANK repeat</keyword>
<dbReference type="PRINTS" id="PR01415">
    <property type="entry name" value="ANKYRIN"/>
</dbReference>
<feature type="repeat" description="ANK" evidence="3">
    <location>
        <begin position="167"/>
        <end position="199"/>
    </location>
</feature>
<feature type="repeat" description="ANK" evidence="3">
    <location>
        <begin position="200"/>
        <end position="232"/>
    </location>
</feature>
<evidence type="ECO:0000313" key="5">
    <source>
        <dbReference type="EMBL" id="KAA0145905.1"/>
    </source>
</evidence>
<reference evidence="5 6" key="1">
    <citation type="submission" date="2019-07" db="EMBL/GenBank/DDBJ databases">
        <title>Genomes of Cafeteria roenbergensis.</title>
        <authorList>
            <person name="Fischer M.G."/>
            <person name="Hackl T."/>
            <person name="Roman M."/>
        </authorList>
    </citation>
    <scope>NUCLEOTIDE SEQUENCE [LARGE SCALE GENOMIC DNA]</scope>
    <source>
        <strain evidence="5 6">BVI</strain>
    </source>
</reference>
<evidence type="ECO:0000256" key="2">
    <source>
        <dbReference type="ARBA" id="ARBA00023043"/>
    </source>
</evidence>
<comment type="caution">
    <text evidence="5">The sequence shown here is derived from an EMBL/GenBank/DDBJ whole genome shotgun (WGS) entry which is preliminary data.</text>
</comment>